<dbReference type="EMBL" id="BAAAJE010000006">
    <property type="protein sequence ID" value="GAA1138451.1"/>
    <property type="molecule type" value="Genomic_DNA"/>
</dbReference>
<keyword evidence="3" id="KW-1185">Reference proteome</keyword>
<dbReference type="Proteomes" id="UP001499979">
    <property type="component" value="Unassembled WGS sequence"/>
</dbReference>
<reference evidence="2 3" key="1">
    <citation type="journal article" date="2019" name="Int. J. Syst. Evol. Microbiol.">
        <title>The Global Catalogue of Microorganisms (GCM) 10K type strain sequencing project: providing services to taxonomists for standard genome sequencing and annotation.</title>
        <authorList>
            <consortium name="The Broad Institute Genomics Platform"/>
            <consortium name="The Broad Institute Genome Sequencing Center for Infectious Disease"/>
            <person name="Wu L."/>
            <person name="Ma J."/>
        </authorList>
    </citation>
    <scope>NUCLEOTIDE SEQUENCE [LARGE SCALE GENOMIC DNA]</scope>
    <source>
        <strain evidence="2 3">JCM 11813</strain>
    </source>
</reference>
<name>A0ABN1UCR7_9ACTN</name>
<accession>A0ABN1UCR7</accession>
<evidence type="ECO:0000313" key="3">
    <source>
        <dbReference type="Proteomes" id="UP001499979"/>
    </source>
</evidence>
<proteinExistence type="predicted"/>
<feature type="region of interest" description="Disordered" evidence="1">
    <location>
        <begin position="607"/>
        <end position="634"/>
    </location>
</feature>
<sequence>MARRRSAAARSKSTSIKDQIDDWIRWWKLELAAVAPPAELEWEPIKVGPTWQWDNGWVLPEKTLGWNVLAWCAVWLRDKRGDPWIFTPEQARFILWYYAVDEHGDFLYHSAVLQRLKGWGKDPIAACIALAECFAHVRFSHWDDAGEPVGREEPNAWVQIVAVSQEQTRNTFKLFPGLVSAEARKHYGIQVGKLNVYGLADTRQIQAVTSSPAAIEGGRPTLTIRAETQNWDSSNGGHDMAGAMEGNAAKSEGGQARMLDICNAFRPGGESVGEKAREAWEQTQGDDAIDDYGLMYDSLEAPPEAPLTAEDAPAVVRSISGDSYWLDTRPRGRIVKSILNPQNPASESRRKWYNQITAVEESWADPQEFKACERDSDLAARTELVMFLDASKSDDSTALVACRVSDGRVFALKVWQKPPGHSTAAGAPAWTVDRADVDHEVTRCFNTYRVVGFWVDPSDARDDETGERYWENLCDEWARRYGRRLKLKAVRTGDHKHAVVWDMRSKVRMKQFTEAAERTQTDIANGDLTYAPHALLEQHVRNARRAPNEHGISLSKEHRESARKVDAAVAMVGARLMWRFYLTQLQQQRESDKKTRMNQQKVVVMRGNTRRRGTRASGRAQAARGRTRSLPAAA</sequence>
<evidence type="ECO:0000313" key="2">
    <source>
        <dbReference type="EMBL" id="GAA1138451.1"/>
    </source>
</evidence>
<feature type="compositionally biased region" description="Low complexity" evidence="1">
    <location>
        <begin position="615"/>
        <end position="624"/>
    </location>
</feature>
<protein>
    <submittedName>
        <fullName evidence="2">Terminase</fullName>
    </submittedName>
</protein>
<comment type="caution">
    <text evidence="2">The sequence shown here is derived from an EMBL/GenBank/DDBJ whole genome shotgun (WGS) entry which is preliminary data.</text>
</comment>
<dbReference type="RefSeq" id="WP_343907145.1">
    <property type="nucleotide sequence ID" value="NZ_BAAAJE010000006.1"/>
</dbReference>
<organism evidence="2 3">
    <name type="scientific">Nocardioides aquiterrae</name>
    <dbReference type="NCBI Taxonomy" id="203799"/>
    <lineage>
        <taxon>Bacteria</taxon>
        <taxon>Bacillati</taxon>
        <taxon>Actinomycetota</taxon>
        <taxon>Actinomycetes</taxon>
        <taxon>Propionibacteriales</taxon>
        <taxon>Nocardioidaceae</taxon>
        <taxon>Nocardioides</taxon>
    </lineage>
</organism>
<evidence type="ECO:0000256" key="1">
    <source>
        <dbReference type="SAM" id="MobiDB-lite"/>
    </source>
</evidence>
<gene>
    <name evidence="2" type="ORF">GCM10009606_17810</name>
</gene>